<evidence type="ECO:0000256" key="1">
    <source>
        <dbReference type="SAM" id="MobiDB-lite"/>
    </source>
</evidence>
<protein>
    <submittedName>
        <fullName evidence="2">Uncharacterized protein</fullName>
    </submittedName>
</protein>
<organism evidence="2">
    <name type="scientific">Chromera velia CCMP2878</name>
    <dbReference type="NCBI Taxonomy" id="1169474"/>
    <lineage>
        <taxon>Eukaryota</taxon>
        <taxon>Sar</taxon>
        <taxon>Alveolata</taxon>
        <taxon>Colpodellida</taxon>
        <taxon>Chromeraceae</taxon>
        <taxon>Chromera</taxon>
    </lineage>
</organism>
<feature type="compositionally biased region" description="Basic and acidic residues" evidence="1">
    <location>
        <begin position="427"/>
        <end position="438"/>
    </location>
</feature>
<feature type="region of interest" description="Disordered" evidence="1">
    <location>
        <begin position="427"/>
        <end position="446"/>
    </location>
</feature>
<evidence type="ECO:0000313" key="2">
    <source>
        <dbReference type="EMBL" id="CEM48224.1"/>
    </source>
</evidence>
<accession>A0A0G4HUZ5</accession>
<name>A0A0G4HUZ5_9ALVE</name>
<feature type="non-terminal residue" evidence="2">
    <location>
        <position position="446"/>
    </location>
</feature>
<gene>
    <name evidence="2" type="ORF">Cvel_32039</name>
</gene>
<proteinExistence type="predicted"/>
<sequence length="446" mass="49066">MHTELRINALPALLQAERLKVDQTITGVCLDKKNLCVRYNVPSKNIRQQFSLFKEGQQRHGMTFDPVPDGAPIPSEAEAETALRSLQTAQKIPQAEAEFGVRLAFAFADFVMKNWSESNFLTTEQILSEALAQARQTHNPSQRKRKLGGQWEVAGILDQEVQGFSLDAITYIVVLGQKDNEGNTVERLATRRRYHEVMRLPGGPSAILSFEQWMSFFWRERSVGAGVYLLFPLQPVLQVMGAPSLSEKGIKAVHRITSWSGRYEAILLSTGQMQIQEVDGWQDNGMVNLAPDDPRKKRKRLSTPVCVPGVPSMSEPSGEGLLLSIRGSMGLGDLTARQTCLVELVDAQQNTYKYADFPEGGISGLGPFGLGLFELEDDPFAASPCAALAVVDAKQELLWSSDPSRAAEIAAGMLRLWRPVEVGERGEPLGMGDERDGKGLATAQLV</sequence>
<dbReference type="AlphaFoldDB" id="A0A0G4HUZ5"/>
<feature type="region of interest" description="Disordered" evidence="1">
    <location>
        <begin position="288"/>
        <end position="312"/>
    </location>
</feature>
<dbReference type="EMBL" id="CDMZ01003971">
    <property type="protein sequence ID" value="CEM48224.1"/>
    <property type="molecule type" value="Genomic_DNA"/>
</dbReference>
<reference evidence="2" key="1">
    <citation type="submission" date="2014-11" db="EMBL/GenBank/DDBJ databases">
        <authorList>
            <person name="Otto D Thomas"/>
            <person name="Naeem Raeece"/>
        </authorList>
    </citation>
    <scope>NUCLEOTIDE SEQUENCE</scope>
</reference>